<accession>A0A0L6JSK6</accession>
<protein>
    <recommendedName>
        <fullName evidence="3">Peptidase MA-like domain-containing protein</fullName>
    </recommendedName>
</protein>
<evidence type="ECO:0008006" key="3">
    <source>
        <dbReference type="Google" id="ProtNLM"/>
    </source>
</evidence>
<dbReference type="OrthoDB" id="262317at2"/>
<dbReference type="EMBL" id="LGTC01000001">
    <property type="protein sequence ID" value="KNY28689.1"/>
    <property type="molecule type" value="Genomic_DNA"/>
</dbReference>
<keyword evidence="2" id="KW-1185">Reference proteome</keyword>
<evidence type="ECO:0000313" key="2">
    <source>
        <dbReference type="Proteomes" id="UP000036923"/>
    </source>
</evidence>
<reference evidence="2" key="1">
    <citation type="submission" date="2015-07" db="EMBL/GenBank/DDBJ databases">
        <title>Near-Complete Genome Sequence of the Cellulolytic Bacterium Bacteroides (Pseudobacteroides) cellulosolvens ATCC 35603.</title>
        <authorList>
            <person name="Dassa B."/>
            <person name="Utturkar S.M."/>
            <person name="Klingeman D.M."/>
            <person name="Hurt R.A."/>
            <person name="Keller M."/>
            <person name="Xu J."/>
            <person name="Reddy Y.H.K."/>
            <person name="Borovok I."/>
            <person name="Grinberg I.R."/>
            <person name="Lamed R."/>
            <person name="Zhivin O."/>
            <person name="Bayer E.A."/>
            <person name="Brown S.D."/>
        </authorList>
    </citation>
    <scope>NUCLEOTIDE SEQUENCE [LARGE SCALE GENOMIC DNA]</scope>
    <source>
        <strain evidence="2">DSM 2933</strain>
    </source>
</reference>
<dbReference type="STRING" id="398512.Bccel_3963"/>
<dbReference type="AlphaFoldDB" id="A0A0L6JSK6"/>
<evidence type="ECO:0000313" key="1">
    <source>
        <dbReference type="EMBL" id="KNY28689.1"/>
    </source>
</evidence>
<gene>
    <name evidence="1" type="ORF">Bccel_3963</name>
</gene>
<proteinExistence type="predicted"/>
<dbReference type="Proteomes" id="UP000036923">
    <property type="component" value="Unassembled WGS sequence"/>
</dbReference>
<comment type="caution">
    <text evidence="1">The sequence shown here is derived from an EMBL/GenBank/DDBJ whole genome shotgun (WGS) entry which is preliminary data.</text>
</comment>
<organism evidence="1 2">
    <name type="scientific">Pseudobacteroides cellulosolvens ATCC 35603 = DSM 2933</name>
    <dbReference type="NCBI Taxonomy" id="398512"/>
    <lineage>
        <taxon>Bacteria</taxon>
        <taxon>Bacillati</taxon>
        <taxon>Bacillota</taxon>
        <taxon>Clostridia</taxon>
        <taxon>Eubacteriales</taxon>
        <taxon>Oscillospiraceae</taxon>
        <taxon>Pseudobacteroides</taxon>
    </lineage>
</organism>
<dbReference type="eggNOG" id="COG4886">
    <property type="taxonomic scope" value="Bacteria"/>
</dbReference>
<sequence>MPSLPLTYTSGHFKFYYTTNDSITTNNVTLADIAATAVILNNAWNDFTTNFIEPKSYLSSNNEKLIDVYVYDLGSGLYGQTSSYWNYIELNSNQVVSDYYKRKTTPVHELFHRVQYNYGYISGTSNMSWAVEGTASWSQKYLASDVGDWMQRMNQGLSITDTDLIANRSYNACHFWCYLGQRTTNGEYGGIEKDFIKQTWYQYSTNGHNMKMQLIVLLNQ</sequence>
<dbReference type="RefSeq" id="WP_036936462.1">
    <property type="nucleotide sequence ID" value="NZ_JQKC01000002.1"/>
</dbReference>
<name>A0A0L6JSK6_9FIRM</name>